<evidence type="ECO:0000256" key="2">
    <source>
        <dbReference type="ARBA" id="ARBA00022679"/>
    </source>
</evidence>
<dbReference type="AlphaFoldDB" id="A0A7M1WM48"/>
<proteinExistence type="predicted"/>
<keyword evidence="2 5" id="KW-0808">Transferase</keyword>
<evidence type="ECO:0000313" key="5">
    <source>
        <dbReference type="EMBL" id="QOS28207.1"/>
    </source>
</evidence>
<dbReference type="EMBL" id="MT898152">
    <property type="protein sequence ID" value="QOS20157.1"/>
    <property type="molecule type" value="Genomic_DNA"/>
</dbReference>
<evidence type="ECO:0000256" key="1">
    <source>
        <dbReference type="ARBA" id="ARBA00022676"/>
    </source>
</evidence>
<dbReference type="CDD" id="cd11301">
    <property type="entry name" value="Fut1_Fut2_like"/>
    <property type="match status" value="1"/>
</dbReference>
<organism evidence="5">
    <name type="scientific">Vibrio parahaemolyticus</name>
    <dbReference type="NCBI Taxonomy" id="670"/>
    <lineage>
        <taxon>Bacteria</taxon>
        <taxon>Pseudomonadati</taxon>
        <taxon>Pseudomonadota</taxon>
        <taxon>Gammaproteobacteria</taxon>
        <taxon>Vibrionales</taxon>
        <taxon>Vibrionaceae</taxon>
        <taxon>Vibrio</taxon>
    </lineage>
</organism>
<dbReference type="InterPro" id="IPR002516">
    <property type="entry name" value="Glyco_trans_11"/>
</dbReference>
<name>A0A7M1WM48_VIBPH</name>
<accession>A0A7M1WM48</accession>
<reference evidence="5" key="1">
    <citation type="submission" date="2020-08" db="EMBL/GenBank/DDBJ databases">
        <title>Genetic structure, function and evolution of capsule biosynthesis loci in Vibrio parahaemolyticus.</title>
        <authorList>
            <person name="Li L."/>
            <person name="Bian S."/>
        </authorList>
    </citation>
    <scope>NUCLEOTIDE SEQUENCE</scope>
    <source>
        <strain evidence="4">VP198</strain>
        <strain evidence="5">VP317</strain>
        <strain evidence="3">VP319</strain>
    </source>
</reference>
<evidence type="ECO:0000313" key="4">
    <source>
        <dbReference type="EMBL" id="QOS22208.1"/>
    </source>
</evidence>
<dbReference type="EMBL" id="MT898208">
    <property type="protein sequence ID" value="QOS22208.1"/>
    <property type="molecule type" value="Genomic_DNA"/>
</dbReference>
<gene>
    <name evidence="5" type="primary">wbnK</name>
    <name evidence="4" type="ORF">VP198_00015</name>
    <name evidence="5" type="ORF">VP317_00015</name>
    <name evidence="3" type="ORF">VP319_00015</name>
</gene>
<protein>
    <submittedName>
        <fullName evidence="5">O-antigen biosynthesis glycosyltransferase WbnK</fullName>
        <ecNumber evidence="5">2.4.1.308</ecNumber>
    </submittedName>
</protein>
<keyword evidence="1 5" id="KW-0328">Glycosyltransferase</keyword>
<dbReference type="RefSeq" id="WP_029842919.1">
    <property type="nucleotide sequence ID" value="NZ_JAKJNL010000003.1"/>
</dbReference>
<dbReference type="GO" id="GO:0008107">
    <property type="term" value="F:galactoside 2-alpha-L-fucosyltransferase activity"/>
    <property type="evidence" value="ECO:0007669"/>
    <property type="project" value="InterPro"/>
</dbReference>
<evidence type="ECO:0000313" key="3">
    <source>
        <dbReference type="EMBL" id="QOS20157.1"/>
    </source>
</evidence>
<sequence>MNLKLKNKIVVEILGGLGNQLFQYAFLTALKKNNPNHEFYIDINRFNTVDDNKGYQLEDYFNLGLVPASKEIINELTDGVNLISRIKRKIFGLKSTFIVEKGRCFNDDYLVVNSDAYFKGLWQSELYFKDVRDEILEELKSGLNIDLDLKFEFPEKSVSLHVRRGDYYSNESYFKMLGGVCDVDYYKQALKLLESKIQDFNVIVFSDDTEWVKKEFKFLHDYNVVYSSNQKDIEDLILMSRCEHNIIANSTFSWWGAWLNQNPEKIIICPENWYADATQTDIIPGEWVRI</sequence>
<dbReference type="PANTHER" id="PTHR11927:SF9">
    <property type="entry name" value="L-FUCOSYLTRANSFERASE"/>
    <property type="match status" value="1"/>
</dbReference>
<dbReference type="Pfam" id="PF01531">
    <property type="entry name" value="Glyco_transf_11"/>
    <property type="match status" value="1"/>
</dbReference>
<dbReference type="EC" id="2.4.1.308" evidence="5"/>
<dbReference type="GO" id="GO:0016020">
    <property type="term" value="C:membrane"/>
    <property type="evidence" value="ECO:0007669"/>
    <property type="project" value="InterPro"/>
</dbReference>
<dbReference type="GO" id="GO:0005975">
    <property type="term" value="P:carbohydrate metabolic process"/>
    <property type="evidence" value="ECO:0007669"/>
    <property type="project" value="InterPro"/>
</dbReference>
<dbReference type="EMBL" id="MT898368">
    <property type="protein sequence ID" value="QOS28207.1"/>
    <property type="molecule type" value="Genomic_DNA"/>
</dbReference>
<dbReference type="PANTHER" id="PTHR11927">
    <property type="entry name" value="GALACTOSIDE 2-L-FUCOSYLTRANSFERASE"/>
    <property type="match status" value="1"/>
</dbReference>
<dbReference type="Gene3D" id="3.40.50.11350">
    <property type="match status" value="1"/>
</dbReference>